<dbReference type="EMBL" id="JAOPJF010000068">
    <property type="protein sequence ID" value="KAK1141150.1"/>
    <property type="molecule type" value="Genomic_DNA"/>
</dbReference>
<accession>A0ACC3AU49</accession>
<keyword evidence="2" id="KW-1185">Reference proteome</keyword>
<reference evidence="1 2" key="1">
    <citation type="journal article" date="2023" name="ACS Omega">
        <title>Identification of the Neoaspergillic Acid Biosynthesis Gene Cluster by Establishing an In Vitro CRISPR-Ribonucleoprotein Genetic System in Aspergillus melleus.</title>
        <authorList>
            <person name="Yuan B."/>
            <person name="Grau M.F."/>
            <person name="Murata R.M."/>
            <person name="Torok T."/>
            <person name="Venkateswaran K."/>
            <person name="Stajich J.E."/>
            <person name="Wang C.C.C."/>
        </authorList>
    </citation>
    <scope>NUCLEOTIDE SEQUENCE [LARGE SCALE GENOMIC DNA]</scope>
    <source>
        <strain evidence="1 2">IMV 1140</strain>
    </source>
</reference>
<gene>
    <name evidence="1" type="ORF">N8T08_009317</name>
</gene>
<organism evidence="1 2">
    <name type="scientific">Aspergillus melleus</name>
    <dbReference type="NCBI Taxonomy" id="138277"/>
    <lineage>
        <taxon>Eukaryota</taxon>
        <taxon>Fungi</taxon>
        <taxon>Dikarya</taxon>
        <taxon>Ascomycota</taxon>
        <taxon>Pezizomycotina</taxon>
        <taxon>Eurotiomycetes</taxon>
        <taxon>Eurotiomycetidae</taxon>
        <taxon>Eurotiales</taxon>
        <taxon>Aspergillaceae</taxon>
        <taxon>Aspergillus</taxon>
        <taxon>Aspergillus subgen. Circumdati</taxon>
    </lineage>
</organism>
<evidence type="ECO:0000313" key="2">
    <source>
        <dbReference type="Proteomes" id="UP001177260"/>
    </source>
</evidence>
<proteinExistence type="predicted"/>
<dbReference type="Proteomes" id="UP001177260">
    <property type="component" value="Unassembled WGS sequence"/>
</dbReference>
<name>A0ACC3AU49_9EURO</name>
<evidence type="ECO:0000313" key="1">
    <source>
        <dbReference type="EMBL" id="KAK1141150.1"/>
    </source>
</evidence>
<protein>
    <submittedName>
        <fullName evidence="1">NRPS-like protein biosynthetic cluster</fullName>
    </submittedName>
</protein>
<comment type="caution">
    <text evidence="1">The sequence shown here is derived from an EMBL/GenBank/DDBJ whole genome shotgun (WGS) entry which is preliminary data.</text>
</comment>
<sequence length="569" mass="63068">MVNLTTLKLPNEVMFERLVRLLENDPKPVIVDPRDGVQAGYPQLLADIRDTRQRVYQALPGDLFDDKGRISKDRPCVGVLTPTSYDFVVAALAILAMGGAIVPLGLRLLPEEAGELLQRSSATGILTSAKYEDLADAIQAHGSSKGQSLPIMNISIYHGQHSRSKDLNIRAEIDPEMTIPEDTWSAILFTSGTSGPPKGVVHVRKLFNNNPLLQQEPITSLCYQPPHWISGFLLLLSRPLAGHPLVMSSGGCAELWESLRKGGIDGFWAVPTTWEKMKNHYDEVLKRLPAEETEEYLRGMKGVSTFRVTGAFATAQVRQFWRDIFGRPLECGFSSTELAGLGCTYLPGPDDGLGIERCIGEPHPNVSIKFTEGDSGELLVKGKGIFSHYLDNSAATEAAFDEEGYFRTGDSARLVGPNVVLDGRFKTDYIRTKGHRITIFEVESEIMKLPYVSEGYIFGAPDRDGDRLAALIRLDPTTPKTGSTPDLRQLRVDLHKNLYAFQLPVALRFLRDGEDVPRTDTGKLIRRHTVAQYFIPNEDFTYGSDVETCDWNEPVADGVKAWDWGGTPY</sequence>